<comment type="caution">
    <text evidence="7">The sequence shown here is derived from an EMBL/GenBank/DDBJ whole genome shotgun (WGS) entry which is preliminary data.</text>
</comment>
<accession>A0A8J6T9X6</accession>
<gene>
    <name evidence="7" type="ORF">H8E19_13960</name>
</gene>
<sequence>MDVKEAVLARRSIRAFNPEPVPREVLEEIMENALWAPSWGNTQPWKLTLIGGETLEKIKEEYVQMFGKGIPANPDFSMPTEFNVIQKARYQGLGKGLFLALGIAREDKEKRNAYYEEMMRCLGAPHLICLHLDREFHPYTLMDVGIILQTIALLAVEQGLGTCILAQAIRYPGVVRKHSDIPDDQMLVMGMAIGRPIMDHPVNIFRSERGKPEEFLNYVDVG</sequence>
<dbReference type="AlphaFoldDB" id="A0A8J6T9X6"/>
<evidence type="ECO:0000256" key="4">
    <source>
        <dbReference type="ARBA" id="ARBA00022643"/>
    </source>
</evidence>
<keyword evidence="4" id="KW-0288">FMN</keyword>
<comment type="similarity">
    <text evidence="2">Belongs to the nitroreductase family.</text>
</comment>
<dbReference type="CDD" id="cd02136">
    <property type="entry name" value="PnbA_NfnB-like"/>
    <property type="match status" value="1"/>
</dbReference>
<dbReference type="Proteomes" id="UP000650524">
    <property type="component" value="Unassembled WGS sequence"/>
</dbReference>
<dbReference type="InterPro" id="IPR000415">
    <property type="entry name" value="Nitroreductase-like"/>
</dbReference>
<keyword evidence="5" id="KW-0560">Oxidoreductase</keyword>
<evidence type="ECO:0000256" key="3">
    <source>
        <dbReference type="ARBA" id="ARBA00022630"/>
    </source>
</evidence>
<evidence type="ECO:0000256" key="2">
    <source>
        <dbReference type="ARBA" id="ARBA00007118"/>
    </source>
</evidence>
<feature type="domain" description="Nitroreductase" evidence="6">
    <location>
        <begin position="8"/>
        <end position="195"/>
    </location>
</feature>
<evidence type="ECO:0000256" key="5">
    <source>
        <dbReference type="ARBA" id="ARBA00023002"/>
    </source>
</evidence>
<evidence type="ECO:0000259" key="6">
    <source>
        <dbReference type="Pfam" id="PF00881"/>
    </source>
</evidence>
<evidence type="ECO:0000313" key="8">
    <source>
        <dbReference type="Proteomes" id="UP000650524"/>
    </source>
</evidence>
<organism evidence="7 8">
    <name type="scientific">Candidatus Desulfacyla euxinica</name>
    <dbReference type="NCBI Taxonomy" id="2841693"/>
    <lineage>
        <taxon>Bacteria</taxon>
        <taxon>Deltaproteobacteria</taxon>
        <taxon>Candidatus Desulfacyla</taxon>
    </lineage>
</organism>
<dbReference type="GO" id="GO:0016491">
    <property type="term" value="F:oxidoreductase activity"/>
    <property type="evidence" value="ECO:0007669"/>
    <property type="project" value="UniProtKB-KW"/>
</dbReference>
<proteinExistence type="inferred from homology"/>
<protein>
    <submittedName>
        <fullName evidence="7">Nitroreductase</fullName>
    </submittedName>
</protein>
<comment type="cofactor">
    <cofactor evidence="1">
        <name>FMN</name>
        <dbReference type="ChEBI" id="CHEBI:58210"/>
    </cofactor>
</comment>
<dbReference type="PANTHER" id="PTHR43673:SF2">
    <property type="entry name" value="NITROREDUCTASE"/>
    <property type="match status" value="1"/>
</dbReference>
<dbReference type="SUPFAM" id="SSF55469">
    <property type="entry name" value="FMN-dependent nitroreductase-like"/>
    <property type="match status" value="1"/>
</dbReference>
<dbReference type="Gene3D" id="3.40.109.10">
    <property type="entry name" value="NADH Oxidase"/>
    <property type="match status" value="1"/>
</dbReference>
<evidence type="ECO:0000313" key="7">
    <source>
        <dbReference type="EMBL" id="MBC8178506.1"/>
    </source>
</evidence>
<keyword evidence="3" id="KW-0285">Flavoprotein</keyword>
<dbReference type="EMBL" id="JACNJD010000284">
    <property type="protein sequence ID" value="MBC8178506.1"/>
    <property type="molecule type" value="Genomic_DNA"/>
</dbReference>
<reference evidence="7 8" key="1">
    <citation type="submission" date="2020-08" db="EMBL/GenBank/DDBJ databases">
        <title>Bridging the membrane lipid divide: bacteria of the FCB group superphylum have the potential to synthesize archaeal ether lipids.</title>
        <authorList>
            <person name="Villanueva L."/>
            <person name="Von Meijenfeldt F.A.B."/>
            <person name="Westbye A.B."/>
            <person name="Yadav S."/>
            <person name="Hopmans E.C."/>
            <person name="Dutilh B.E."/>
            <person name="Sinninghe Damste J.S."/>
        </authorList>
    </citation>
    <scope>NUCLEOTIDE SEQUENCE [LARGE SCALE GENOMIC DNA]</scope>
    <source>
        <strain evidence="7">NIOZ-UU27</strain>
    </source>
</reference>
<dbReference type="InterPro" id="IPR029479">
    <property type="entry name" value="Nitroreductase"/>
</dbReference>
<evidence type="ECO:0000256" key="1">
    <source>
        <dbReference type="ARBA" id="ARBA00001917"/>
    </source>
</evidence>
<dbReference type="Pfam" id="PF00881">
    <property type="entry name" value="Nitroreductase"/>
    <property type="match status" value="1"/>
</dbReference>
<name>A0A8J6T9X6_9DELT</name>
<dbReference type="PANTHER" id="PTHR43673">
    <property type="entry name" value="NAD(P)H NITROREDUCTASE YDGI-RELATED"/>
    <property type="match status" value="1"/>
</dbReference>